<organism evidence="4 5">
    <name type="scientific">Hypsibius exemplaris</name>
    <name type="common">Freshwater tardigrade</name>
    <dbReference type="NCBI Taxonomy" id="2072580"/>
    <lineage>
        <taxon>Eukaryota</taxon>
        <taxon>Metazoa</taxon>
        <taxon>Ecdysozoa</taxon>
        <taxon>Tardigrada</taxon>
        <taxon>Eutardigrada</taxon>
        <taxon>Parachela</taxon>
        <taxon>Hypsibioidea</taxon>
        <taxon>Hypsibiidae</taxon>
        <taxon>Hypsibius</taxon>
    </lineage>
</organism>
<dbReference type="OrthoDB" id="16284at2759"/>
<dbReference type="Gene3D" id="1.10.10.140">
    <property type="entry name" value="Cytochrome c oxidase, subunit VIb"/>
    <property type="match status" value="1"/>
</dbReference>
<gene>
    <name evidence="4" type="ORF">BV898_12021</name>
</gene>
<sequence>MVDSTKKSAEIAPNRAERKACWDSRDAYWKCIEKNGTDAPVCDQLRTEYLNLCPGQWVKHFDRKFIYEQYKKKVEQDGFEPITENAAPKTDTTGGGSKI</sequence>
<dbReference type="AlphaFoldDB" id="A0A1W0WF44"/>
<name>A0A1W0WF44_HYPEX</name>
<dbReference type="EMBL" id="MTYJ01000116">
    <property type="protein sequence ID" value="OQV13802.1"/>
    <property type="molecule type" value="Genomic_DNA"/>
</dbReference>
<keyword evidence="3" id="KW-1015">Disulfide bond</keyword>
<keyword evidence="2" id="KW-0496">Mitochondrion</keyword>
<comment type="subcellular location">
    <subcellularLocation>
        <location evidence="1">Mitochondrion</location>
    </subcellularLocation>
</comment>
<dbReference type="InterPro" id="IPR042289">
    <property type="entry name" value="COA6"/>
</dbReference>
<dbReference type="PANTHER" id="PTHR46690:SF1">
    <property type="entry name" value="CYTOCHROME C OXIDASE ASSEMBLY FACTOR 6 HOMOLOG"/>
    <property type="match status" value="1"/>
</dbReference>
<reference evidence="5" key="1">
    <citation type="submission" date="2017-01" db="EMBL/GenBank/DDBJ databases">
        <title>Comparative genomics of anhydrobiosis in the tardigrade Hypsibius dujardini.</title>
        <authorList>
            <person name="Yoshida Y."/>
            <person name="Koutsovoulos G."/>
            <person name="Laetsch D."/>
            <person name="Stevens L."/>
            <person name="Kumar S."/>
            <person name="Horikawa D."/>
            <person name="Ishino K."/>
            <person name="Komine S."/>
            <person name="Tomita M."/>
            <person name="Blaxter M."/>
            <person name="Arakawa K."/>
        </authorList>
    </citation>
    <scope>NUCLEOTIDE SEQUENCE [LARGE SCALE GENOMIC DNA]</scope>
    <source>
        <strain evidence="5">Z151</strain>
    </source>
</reference>
<evidence type="ECO:0000256" key="2">
    <source>
        <dbReference type="ARBA" id="ARBA00023128"/>
    </source>
</evidence>
<dbReference type="SUPFAM" id="SSF47694">
    <property type="entry name" value="Cytochrome c oxidase subunit h"/>
    <property type="match status" value="1"/>
</dbReference>
<protein>
    <recommendedName>
        <fullName evidence="6">Cytochrome c oxidase assembly factor 6-like protein</fullName>
    </recommendedName>
</protein>
<evidence type="ECO:0008006" key="6">
    <source>
        <dbReference type="Google" id="ProtNLM"/>
    </source>
</evidence>
<dbReference type="Proteomes" id="UP000192578">
    <property type="component" value="Unassembled WGS sequence"/>
</dbReference>
<dbReference type="PROSITE" id="PS51808">
    <property type="entry name" value="CHCH"/>
    <property type="match status" value="1"/>
</dbReference>
<evidence type="ECO:0000256" key="1">
    <source>
        <dbReference type="ARBA" id="ARBA00004173"/>
    </source>
</evidence>
<evidence type="ECO:0000256" key="3">
    <source>
        <dbReference type="ARBA" id="ARBA00023157"/>
    </source>
</evidence>
<dbReference type="GO" id="GO:0008535">
    <property type="term" value="P:respiratory chain complex IV assembly"/>
    <property type="evidence" value="ECO:0007669"/>
    <property type="project" value="InterPro"/>
</dbReference>
<proteinExistence type="predicted"/>
<evidence type="ECO:0000313" key="5">
    <source>
        <dbReference type="Proteomes" id="UP000192578"/>
    </source>
</evidence>
<comment type="caution">
    <text evidence="4">The sequence shown here is derived from an EMBL/GenBank/DDBJ whole genome shotgun (WGS) entry which is preliminary data.</text>
</comment>
<dbReference type="InterPro" id="IPR036549">
    <property type="entry name" value="CX6/COA6-like_sf"/>
</dbReference>
<dbReference type="GO" id="GO:0042775">
    <property type="term" value="P:mitochondrial ATP synthesis coupled electron transport"/>
    <property type="evidence" value="ECO:0007669"/>
    <property type="project" value="TreeGrafter"/>
</dbReference>
<dbReference type="Pfam" id="PF02297">
    <property type="entry name" value="COX6B"/>
    <property type="match status" value="1"/>
</dbReference>
<dbReference type="GO" id="GO:0005739">
    <property type="term" value="C:mitochondrion"/>
    <property type="evidence" value="ECO:0007669"/>
    <property type="project" value="UniProtKB-SubCell"/>
</dbReference>
<dbReference type="PANTHER" id="PTHR46690">
    <property type="entry name" value="CYTOCHROME C OXIDASE ASSEMBLY FACTOR 6 HOMOLOG"/>
    <property type="match status" value="1"/>
</dbReference>
<evidence type="ECO:0000313" key="4">
    <source>
        <dbReference type="EMBL" id="OQV13802.1"/>
    </source>
</evidence>
<accession>A0A1W0WF44</accession>
<dbReference type="InterPro" id="IPR048280">
    <property type="entry name" value="COX6B-like"/>
</dbReference>
<keyword evidence="5" id="KW-1185">Reference proteome</keyword>